<keyword evidence="1" id="KW-0812">Transmembrane</keyword>
<feature type="transmembrane region" description="Helical" evidence="1">
    <location>
        <begin position="72"/>
        <end position="90"/>
    </location>
</feature>
<keyword evidence="1" id="KW-1133">Transmembrane helix</keyword>
<proteinExistence type="predicted"/>
<name>A0ABQ6NBI8_9STRA</name>
<protein>
    <submittedName>
        <fullName evidence="2">Uncharacterized protein</fullName>
    </submittedName>
</protein>
<gene>
    <name evidence="2" type="ORF">TeGR_g6764</name>
</gene>
<comment type="caution">
    <text evidence="2">The sequence shown here is derived from an EMBL/GenBank/DDBJ whole genome shotgun (WGS) entry which is preliminary data.</text>
</comment>
<dbReference type="EMBL" id="BRYB01006626">
    <property type="protein sequence ID" value="GMI53530.1"/>
    <property type="molecule type" value="Genomic_DNA"/>
</dbReference>
<evidence type="ECO:0000256" key="1">
    <source>
        <dbReference type="SAM" id="Phobius"/>
    </source>
</evidence>
<keyword evidence="3" id="KW-1185">Reference proteome</keyword>
<reference evidence="2 3" key="1">
    <citation type="journal article" date="2023" name="Commun. Biol.">
        <title>Genome analysis of Parmales, the sister group of diatoms, reveals the evolutionary specialization of diatoms from phago-mixotrophs to photoautotrophs.</title>
        <authorList>
            <person name="Ban H."/>
            <person name="Sato S."/>
            <person name="Yoshikawa S."/>
            <person name="Yamada K."/>
            <person name="Nakamura Y."/>
            <person name="Ichinomiya M."/>
            <person name="Sato N."/>
            <person name="Blanc-Mathieu R."/>
            <person name="Endo H."/>
            <person name="Kuwata A."/>
            <person name="Ogata H."/>
        </authorList>
    </citation>
    <scope>NUCLEOTIDE SEQUENCE [LARGE SCALE GENOMIC DNA]</scope>
</reference>
<evidence type="ECO:0000313" key="3">
    <source>
        <dbReference type="Proteomes" id="UP001165060"/>
    </source>
</evidence>
<sequence>MPSQAFLRGATNAIATVGEVHRRLQTDSSGNALVENEPTRVGDIGVGTLVFLIINIMYIGICCLGSMMARPGCMYFWGTTFYVTIMVFLFEATRTPRWVSEEEVLDDSDEYFNSRLFLLIFFSCFSGWNCCFYIALHLTPSVVGRVPEEAEQGSAFIKARAFF</sequence>
<dbReference type="Proteomes" id="UP001165060">
    <property type="component" value="Unassembled WGS sequence"/>
</dbReference>
<accession>A0ABQ6NBI8</accession>
<feature type="transmembrane region" description="Helical" evidence="1">
    <location>
        <begin position="44"/>
        <end position="65"/>
    </location>
</feature>
<keyword evidence="1" id="KW-0472">Membrane</keyword>
<organism evidence="2 3">
    <name type="scientific">Tetraparma gracilis</name>
    <dbReference type="NCBI Taxonomy" id="2962635"/>
    <lineage>
        <taxon>Eukaryota</taxon>
        <taxon>Sar</taxon>
        <taxon>Stramenopiles</taxon>
        <taxon>Ochrophyta</taxon>
        <taxon>Bolidophyceae</taxon>
        <taxon>Parmales</taxon>
        <taxon>Triparmaceae</taxon>
        <taxon>Tetraparma</taxon>
    </lineage>
</organism>
<evidence type="ECO:0000313" key="2">
    <source>
        <dbReference type="EMBL" id="GMI53530.1"/>
    </source>
</evidence>
<feature type="transmembrane region" description="Helical" evidence="1">
    <location>
        <begin position="116"/>
        <end position="136"/>
    </location>
</feature>